<keyword evidence="4 12" id="KW-0028">Amino-acid biosynthesis</keyword>
<comment type="pathway">
    <text evidence="1 12">One-carbon metabolism; tetrahydrofolate interconversion.</text>
</comment>
<comment type="caution">
    <text evidence="15">The sequence shown here is derived from an EMBL/GenBank/DDBJ whole genome shotgun (WGS) entry which is preliminary data.</text>
</comment>
<feature type="domain" description="Tetrahydrofolate dehydrogenase/cyclohydrolase catalytic" evidence="13">
    <location>
        <begin position="59"/>
        <end position="173"/>
    </location>
</feature>
<dbReference type="GO" id="GO:0006164">
    <property type="term" value="P:purine nucleotide biosynthetic process"/>
    <property type="evidence" value="ECO:0007669"/>
    <property type="project" value="UniProtKB-KW"/>
</dbReference>
<dbReference type="FunFam" id="3.40.50.10860:FF:000005">
    <property type="entry name" value="C-1-tetrahydrofolate synthase, cytoplasmic, putative"/>
    <property type="match status" value="1"/>
</dbReference>
<protein>
    <recommendedName>
        <fullName evidence="12">Bifunctional protein FolD</fullName>
    </recommendedName>
    <domain>
        <recommendedName>
            <fullName evidence="12">Methylenetetrahydrofolate dehydrogenase</fullName>
            <ecNumber evidence="12">1.5.1.5</ecNumber>
        </recommendedName>
    </domain>
    <domain>
        <recommendedName>
            <fullName evidence="12">Methenyltetrahydrofolate cyclohydrolase</fullName>
            <ecNumber evidence="12">3.5.4.9</ecNumber>
        </recommendedName>
    </domain>
</protein>
<organism evidence="15 16">
    <name type="scientific">Kribbella kalugense</name>
    <dbReference type="NCBI Taxonomy" id="2512221"/>
    <lineage>
        <taxon>Bacteria</taxon>
        <taxon>Bacillati</taxon>
        <taxon>Actinomycetota</taxon>
        <taxon>Actinomycetes</taxon>
        <taxon>Propionibacteriales</taxon>
        <taxon>Kribbellaceae</taxon>
        <taxon>Kribbella</taxon>
    </lineage>
</organism>
<accession>A0A4R7ZCT6</accession>
<comment type="subunit">
    <text evidence="2 12">Homodimer.</text>
</comment>
<dbReference type="AlphaFoldDB" id="A0A4R7ZCT6"/>
<dbReference type="Gene3D" id="3.40.50.720">
    <property type="entry name" value="NAD(P)-binding Rossmann-like Domain"/>
    <property type="match status" value="1"/>
</dbReference>
<dbReference type="EC" id="3.5.4.9" evidence="12"/>
<dbReference type="GO" id="GO:0004488">
    <property type="term" value="F:methylenetetrahydrofolate dehydrogenase (NADP+) activity"/>
    <property type="evidence" value="ECO:0007669"/>
    <property type="project" value="UniProtKB-UniRule"/>
</dbReference>
<evidence type="ECO:0000256" key="7">
    <source>
        <dbReference type="ARBA" id="ARBA00022857"/>
    </source>
</evidence>
<comment type="catalytic activity">
    <reaction evidence="12">
        <text>(6R)-5,10-methylene-5,6,7,8-tetrahydrofolate + NADP(+) = (6R)-5,10-methenyltetrahydrofolate + NADPH</text>
        <dbReference type="Rhea" id="RHEA:22812"/>
        <dbReference type="ChEBI" id="CHEBI:15636"/>
        <dbReference type="ChEBI" id="CHEBI:57455"/>
        <dbReference type="ChEBI" id="CHEBI:57783"/>
        <dbReference type="ChEBI" id="CHEBI:58349"/>
        <dbReference type="EC" id="1.5.1.5"/>
    </reaction>
</comment>
<feature type="binding site" evidence="12">
    <location>
        <position position="286"/>
    </location>
    <ligand>
        <name>NADP(+)</name>
        <dbReference type="ChEBI" id="CHEBI:58349"/>
    </ligand>
</feature>
<keyword evidence="8 12" id="KW-0560">Oxidoreductase</keyword>
<feature type="binding site" evidence="12">
    <location>
        <begin position="218"/>
        <end position="220"/>
    </location>
    <ligand>
        <name>NADP(+)</name>
        <dbReference type="ChEBI" id="CHEBI:58349"/>
    </ligand>
</feature>
<gene>
    <name evidence="12" type="primary">folD</name>
    <name evidence="15" type="ORF">EV650_6865</name>
</gene>
<dbReference type="EMBL" id="SODF01000003">
    <property type="protein sequence ID" value="TDW15383.1"/>
    <property type="molecule type" value="Genomic_DNA"/>
</dbReference>
<dbReference type="GO" id="GO:0035999">
    <property type="term" value="P:tetrahydrofolate interconversion"/>
    <property type="evidence" value="ECO:0007669"/>
    <property type="project" value="UniProtKB-UniRule"/>
</dbReference>
<dbReference type="Pfam" id="PF02882">
    <property type="entry name" value="THF_DHG_CYH_C"/>
    <property type="match status" value="1"/>
</dbReference>
<dbReference type="Gene3D" id="3.40.50.10860">
    <property type="entry name" value="Leucine Dehydrogenase, chain A, domain 1"/>
    <property type="match status" value="1"/>
</dbReference>
<dbReference type="SUPFAM" id="SSF51735">
    <property type="entry name" value="NAD(P)-binding Rossmann-fold domains"/>
    <property type="match status" value="1"/>
</dbReference>
<dbReference type="PANTHER" id="PTHR48099">
    <property type="entry name" value="C-1-TETRAHYDROFOLATE SYNTHASE, CYTOPLASMIC-RELATED"/>
    <property type="match status" value="1"/>
</dbReference>
<evidence type="ECO:0000256" key="8">
    <source>
        <dbReference type="ARBA" id="ARBA00023002"/>
    </source>
</evidence>
<evidence type="ECO:0000259" key="14">
    <source>
        <dbReference type="Pfam" id="PF02882"/>
    </source>
</evidence>
<dbReference type="GO" id="GO:0005829">
    <property type="term" value="C:cytosol"/>
    <property type="evidence" value="ECO:0007669"/>
    <property type="project" value="TreeGrafter"/>
</dbReference>
<evidence type="ECO:0000256" key="9">
    <source>
        <dbReference type="ARBA" id="ARBA00023102"/>
    </source>
</evidence>
<evidence type="ECO:0000313" key="16">
    <source>
        <dbReference type="Proteomes" id="UP000295447"/>
    </source>
</evidence>
<dbReference type="EC" id="1.5.1.5" evidence="12"/>
<name>A0A4R7ZCT6_9ACTN</name>
<comment type="function">
    <text evidence="12">Catalyzes the oxidation of 5,10-methylenetetrahydrofolate to 5,10-methenyltetrahydrofolate and then the hydrolysis of 5,10-methenyltetrahydrofolate to 10-formyltetrahydrofolate.</text>
</comment>
<evidence type="ECO:0000256" key="5">
    <source>
        <dbReference type="ARBA" id="ARBA00022755"/>
    </source>
</evidence>
<dbReference type="PANTHER" id="PTHR48099:SF5">
    <property type="entry name" value="C-1-TETRAHYDROFOLATE SYNTHASE, CYTOPLASMIC"/>
    <property type="match status" value="1"/>
</dbReference>
<dbReference type="NCBIfam" id="NF010789">
    <property type="entry name" value="PRK14193.1"/>
    <property type="match status" value="1"/>
</dbReference>
<feature type="domain" description="Tetrahydrofolate dehydrogenase/cyclohydrolase NAD(P)-binding" evidence="14">
    <location>
        <begin position="192"/>
        <end position="334"/>
    </location>
</feature>
<dbReference type="InterPro" id="IPR000672">
    <property type="entry name" value="THF_DH/CycHdrlase"/>
</dbReference>
<dbReference type="InterPro" id="IPR020631">
    <property type="entry name" value="THF_DH/CycHdrlase_NAD-bd_dom"/>
</dbReference>
<dbReference type="GO" id="GO:0009086">
    <property type="term" value="P:methionine biosynthetic process"/>
    <property type="evidence" value="ECO:0007669"/>
    <property type="project" value="UniProtKB-KW"/>
</dbReference>
<comment type="similarity">
    <text evidence="12">Belongs to the tetrahydrofolate dehydrogenase/cyclohydrolase family.</text>
</comment>
<reference evidence="15 16" key="1">
    <citation type="submission" date="2019-03" db="EMBL/GenBank/DDBJ databases">
        <title>Genomic Encyclopedia of Type Strains, Phase III (KMG-III): the genomes of soil and plant-associated and newly described type strains.</title>
        <authorList>
            <person name="Whitman W."/>
        </authorList>
    </citation>
    <scope>NUCLEOTIDE SEQUENCE [LARGE SCALE GENOMIC DNA]</scope>
    <source>
        <strain evidence="15 16">VKM Ac-2570</strain>
    </source>
</reference>
<evidence type="ECO:0000256" key="12">
    <source>
        <dbReference type="HAMAP-Rule" id="MF_01576"/>
    </source>
</evidence>
<dbReference type="PRINTS" id="PR00085">
    <property type="entry name" value="THFDHDRGNASE"/>
</dbReference>
<dbReference type="InterPro" id="IPR020630">
    <property type="entry name" value="THF_DH/CycHdrlase_cat_dom"/>
</dbReference>
<keyword evidence="6 12" id="KW-0378">Hydrolase</keyword>
<evidence type="ECO:0000256" key="4">
    <source>
        <dbReference type="ARBA" id="ARBA00022605"/>
    </source>
</evidence>
<evidence type="ECO:0000259" key="13">
    <source>
        <dbReference type="Pfam" id="PF00763"/>
    </source>
</evidence>
<dbReference type="SUPFAM" id="SSF53223">
    <property type="entry name" value="Aminoacid dehydrogenase-like, N-terminal domain"/>
    <property type="match status" value="1"/>
</dbReference>
<keyword evidence="10 12" id="KW-0486">Methionine biosynthesis</keyword>
<dbReference type="Pfam" id="PF00763">
    <property type="entry name" value="THF_DHG_CYH"/>
    <property type="match status" value="1"/>
</dbReference>
<keyword evidence="11 12" id="KW-0511">Multifunctional enzyme</keyword>
<evidence type="ECO:0000256" key="11">
    <source>
        <dbReference type="ARBA" id="ARBA00023268"/>
    </source>
</evidence>
<comment type="catalytic activity">
    <reaction evidence="12">
        <text>(6R)-5,10-methenyltetrahydrofolate + H2O = (6R)-10-formyltetrahydrofolate + H(+)</text>
        <dbReference type="Rhea" id="RHEA:23700"/>
        <dbReference type="ChEBI" id="CHEBI:15377"/>
        <dbReference type="ChEBI" id="CHEBI:15378"/>
        <dbReference type="ChEBI" id="CHEBI:57455"/>
        <dbReference type="ChEBI" id="CHEBI:195366"/>
        <dbReference type="EC" id="3.5.4.9"/>
    </reaction>
</comment>
<dbReference type="HAMAP" id="MF_01576">
    <property type="entry name" value="THF_DHG_CYH"/>
    <property type="match status" value="1"/>
</dbReference>
<keyword evidence="9 12" id="KW-0368">Histidine biosynthesis</keyword>
<comment type="caution">
    <text evidence="12">Lacks conserved residue(s) required for the propagation of feature annotation.</text>
</comment>
<dbReference type="Proteomes" id="UP000295447">
    <property type="component" value="Unassembled WGS sequence"/>
</dbReference>
<evidence type="ECO:0000256" key="1">
    <source>
        <dbReference type="ARBA" id="ARBA00004777"/>
    </source>
</evidence>
<evidence type="ECO:0000256" key="3">
    <source>
        <dbReference type="ARBA" id="ARBA00022563"/>
    </source>
</evidence>
<evidence type="ECO:0000256" key="2">
    <source>
        <dbReference type="ARBA" id="ARBA00011738"/>
    </source>
</evidence>
<evidence type="ECO:0000256" key="6">
    <source>
        <dbReference type="ARBA" id="ARBA00022801"/>
    </source>
</evidence>
<keyword evidence="5 12" id="KW-0658">Purine biosynthesis</keyword>
<keyword evidence="3 12" id="KW-0554">One-carbon metabolism</keyword>
<dbReference type="GO" id="GO:0000105">
    <property type="term" value="P:L-histidine biosynthetic process"/>
    <property type="evidence" value="ECO:0007669"/>
    <property type="project" value="UniProtKB-KW"/>
</dbReference>
<dbReference type="GO" id="GO:0004477">
    <property type="term" value="F:methenyltetrahydrofolate cyclohydrolase activity"/>
    <property type="evidence" value="ECO:0007669"/>
    <property type="project" value="UniProtKB-UniRule"/>
</dbReference>
<dbReference type="InterPro" id="IPR036291">
    <property type="entry name" value="NAD(P)-bd_dom_sf"/>
</dbReference>
<dbReference type="CDD" id="cd01080">
    <property type="entry name" value="NAD_bind_m-THF_DH_Cyclohyd"/>
    <property type="match status" value="1"/>
</dbReference>
<dbReference type="InterPro" id="IPR046346">
    <property type="entry name" value="Aminoacid_DH-like_N_sf"/>
</dbReference>
<evidence type="ECO:0000313" key="15">
    <source>
        <dbReference type="EMBL" id="TDW15383.1"/>
    </source>
</evidence>
<evidence type="ECO:0000256" key="10">
    <source>
        <dbReference type="ARBA" id="ARBA00023167"/>
    </source>
</evidence>
<proteinExistence type="inferred from homology"/>
<keyword evidence="7 12" id="KW-0521">NADP</keyword>
<keyword evidence="16" id="KW-1185">Reference proteome</keyword>
<sequence length="338" mass="35144">MMAWRFAYPDLPHSPTRRTRPSARRFTLKAGRGSGVGEWGKSGVRGRMADSGAVTAQILDGKATAAAIKDELKVRVVKLAEQGVVPGLGTILVGDDPGSRAYVAGKHRDCAAVGIASIQVELPDTATQDEIAAKVQELNENPDCTGFIVQLPLPKHVDTNTILGLIDPAKDADGLHPVSLGKLVLGQDGPLPCTPKGCVEILRRYDVPIAGAHVVVVGRGVTAGRPMGLLFTRRSENATVTLCHTGTKDLGAMVRTGDIVIAAAGSAGLITADMVKPGAVLLDVGTSRNAEGKIVGDIELAAREQAAWIAPMPGGIGPMTRAMLLTNVVEAAEASLPQ</sequence>
<dbReference type="UniPathway" id="UPA00193"/>